<comment type="similarity">
    <text evidence="1 4">Belongs to the aldehyde dehydrogenase family.</text>
</comment>
<dbReference type="EMBL" id="VSRO01000005">
    <property type="protein sequence ID" value="TYK58092.1"/>
    <property type="molecule type" value="Genomic_DNA"/>
</dbReference>
<dbReference type="SUPFAM" id="SSF53720">
    <property type="entry name" value="ALDH-like"/>
    <property type="match status" value="1"/>
</dbReference>
<dbReference type="CDD" id="cd07106">
    <property type="entry name" value="ALDH_AldA-AAD23400"/>
    <property type="match status" value="1"/>
</dbReference>
<reference evidence="6 7" key="1">
    <citation type="submission" date="2019-08" db="EMBL/GenBank/DDBJ databases">
        <title>Subclass B2 metallo-beta lactamase from Pseudomonas synxantha.</title>
        <authorList>
            <person name="Poirel L."/>
            <person name="Palmieri M."/>
            <person name="Masseron A."/>
            <person name="Perreten V."/>
            <person name="Nordman P."/>
        </authorList>
    </citation>
    <scope>NUCLEOTIDE SEQUENCE [LARGE SCALE GENOMIC DNA]</scope>
    <source>
        <strain evidence="6 7">MCP106</strain>
    </source>
</reference>
<dbReference type="InterPro" id="IPR015590">
    <property type="entry name" value="Aldehyde_DH_dom"/>
</dbReference>
<proteinExistence type="inferred from homology"/>
<dbReference type="Pfam" id="PF00171">
    <property type="entry name" value="Aldedh"/>
    <property type="match status" value="1"/>
</dbReference>
<dbReference type="FunFam" id="3.40.309.10:FF:000009">
    <property type="entry name" value="Aldehyde dehydrogenase A"/>
    <property type="match status" value="1"/>
</dbReference>
<dbReference type="PANTHER" id="PTHR11699">
    <property type="entry name" value="ALDEHYDE DEHYDROGENASE-RELATED"/>
    <property type="match status" value="1"/>
</dbReference>
<evidence type="ECO:0000256" key="4">
    <source>
        <dbReference type="RuleBase" id="RU003345"/>
    </source>
</evidence>
<keyword evidence="2 4" id="KW-0560">Oxidoreductase</keyword>
<evidence type="ECO:0000256" key="1">
    <source>
        <dbReference type="ARBA" id="ARBA00009986"/>
    </source>
</evidence>
<evidence type="ECO:0000313" key="6">
    <source>
        <dbReference type="EMBL" id="TYK58092.1"/>
    </source>
</evidence>
<evidence type="ECO:0000259" key="5">
    <source>
        <dbReference type="Pfam" id="PF00171"/>
    </source>
</evidence>
<dbReference type="GO" id="GO:0016620">
    <property type="term" value="F:oxidoreductase activity, acting on the aldehyde or oxo group of donors, NAD or NADP as acceptor"/>
    <property type="evidence" value="ECO:0007669"/>
    <property type="project" value="InterPro"/>
</dbReference>
<dbReference type="InterPro" id="IPR016163">
    <property type="entry name" value="Ald_DH_C"/>
</dbReference>
<dbReference type="InterPro" id="IPR016162">
    <property type="entry name" value="Ald_DH_N"/>
</dbReference>
<dbReference type="FunFam" id="3.40.605.10:FF:000007">
    <property type="entry name" value="NAD/NADP-dependent betaine aldehyde dehydrogenase"/>
    <property type="match status" value="1"/>
</dbReference>
<gene>
    <name evidence="6" type="ORF">FXO26_11470</name>
</gene>
<dbReference type="Proteomes" id="UP000324029">
    <property type="component" value="Unassembled WGS sequence"/>
</dbReference>
<reference evidence="6 7" key="2">
    <citation type="submission" date="2019-08" db="EMBL/GenBank/DDBJ databases">
        <authorList>
            <person name="Brilhante M."/>
            <person name="Perreten V."/>
        </authorList>
    </citation>
    <scope>NUCLEOTIDE SEQUENCE [LARGE SCALE GENOMIC DNA]</scope>
    <source>
        <strain evidence="6 7">MCP106</strain>
    </source>
</reference>
<evidence type="ECO:0000256" key="3">
    <source>
        <dbReference type="PROSITE-ProRule" id="PRU10007"/>
    </source>
</evidence>
<dbReference type="Gene3D" id="3.40.605.10">
    <property type="entry name" value="Aldehyde Dehydrogenase, Chain A, domain 1"/>
    <property type="match status" value="1"/>
</dbReference>
<name>A0A5D3GCB8_9PSED</name>
<dbReference type="AlphaFoldDB" id="A0A5D3GCB8"/>
<feature type="domain" description="Aldehyde dehydrogenase" evidence="5">
    <location>
        <begin position="17"/>
        <end position="467"/>
    </location>
</feature>
<accession>A0A5D3GCB8</accession>
<dbReference type="PROSITE" id="PS00687">
    <property type="entry name" value="ALDEHYDE_DEHYDR_GLU"/>
    <property type="match status" value="1"/>
</dbReference>
<organism evidence="6 7">
    <name type="scientific">Pseudomonas synxantha</name>
    <dbReference type="NCBI Taxonomy" id="47883"/>
    <lineage>
        <taxon>Bacteria</taxon>
        <taxon>Pseudomonadati</taxon>
        <taxon>Pseudomonadota</taxon>
        <taxon>Gammaproteobacteria</taxon>
        <taxon>Pseudomonadales</taxon>
        <taxon>Pseudomonadaceae</taxon>
        <taxon>Pseudomonas</taxon>
    </lineage>
</organism>
<dbReference type="InterPro" id="IPR029510">
    <property type="entry name" value="Ald_DH_CS_GLU"/>
</dbReference>
<protein>
    <submittedName>
        <fullName evidence="6">Aldehyde dehydrogenase family protein</fullName>
    </submittedName>
</protein>
<evidence type="ECO:0000256" key="2">
    <source>
        <dbReference type="ARBA" id="ARBA00023002"/>
    </source>
</evidence>
<comment type="caution">
    <text evidence="6">The sequence shown here is derived from an EMBL/GenBank/DDBJ whole genome shotgun (WGS) entry which is preliminary data.</text>
</comment>
<feature type="active site" evidence="3">
    <location>
        <position position="244"/>
    </location>
</feature>
<dbReference type="Gene3D" id="3.40.309.10">
    <property type="entry name" value="Aldehyde Dehydrogenase, Chain A, domain 2"/>
    <property type="match status" value="1"/>
</dbReference>
<evidence type="ECO:0000313" key="7">
    <source>
        <dbReference type="Proteomes" id="UP000324029"/>
    </source>
</evidence>
<sequence length="472" mass="51182">MDFTSHYLMTIDGQPTDSGRHLEVINPANEDVIARVPDATREQLDAAVAAARQAFPSWAATPLAERQALVSAISEKVLQNLEGFAQLLTREQGKTLDYARYEIGASAAWFGEFAKMAPSEIIIEDTPEHLVKTRHVPIGVVGAIVPWNFPVLLAVWKLAPALIAGNTIVLKPSPFTPLTALKLGELINQVLPAGVLNVVSGGDELGPWISAHPDIDKVSFTGSTATGRRVMESGSRSLKRLTLELGGNDAAIVLPDVDIEETAQKLFWGAFSNSAQFCLAIKRLYIHEDIYEPLSKALVAYARTVKVGDGAAADSQLGPVQNAVQFERLKTLLADVRNNDQKILLGGEVPQGKGYFFPLTIVDNPPEDSRIVVEEPFGPILPLLKYRTVDEAIERANASEYGLGGSVWGKDLAQAEAVGQRLQTGKVWINEIHVLTPYTPFGGHKQSGVGVENGSDGLHEYTNTQTISIRRK</sequence>
<dbReference type="InterPro" id="IPR016161">
    <property type="entry name" value="Ald_DH/histidinol_DH"/>
</dbReference>
<dbReference type="InterPro" id="IPR044086">
    <property type="entry name" value="LUC3-like"/>
</dbReference>